<evidence type="ECO:0000313" key="6">
    <source>
        <dbReference type="Proteomes" id="UP000000771"/>
    </source>
</evidence>
<evidence type="ECO:0000256" key="1">
    <source>
        <dbReference type="ARBA" id="ARBA00005836"/>
    </source>
</evidence>
<dbReference type="eggNOG" id="COG0312">
    <property type="taxonomic scope" value="Bacteria"/>
</dbReference>
<dbReference type="Pfam" id="PF01523">
    <property type="entry name" value="PmbA_TldD_1st"/>
    <property type="match status" value="1"/>
</dbReference>
<dbReference type="PANTHER" id="PTHR43421">
    <property type="entry name" value="METALLOPROTEASE PMBA"/>
    <property type="match status" value="1"/>
</dbReference>
<dbReference type="HOGENOM" id="CLU_026425_0_0_11"/>
<dbReference type="AlphaFoldDB" id="C7M346"/>
<dbReference type="InterPro" id="IPR002510">
    <property type="entry name" value="Metalloprtase-TldD/E_N"/>
</dbReference>
<dbReference type="PANTHER" id="PTHR43421:SF1">
    <property type="entry name" value="METALLOPROTEASE PMBA"/>
    <property type="match status" value="1"/>
</dbReference>
<evidence type="ECO:0000313" key="5">
    <source>
        <dbReference type="EMBL" id="ACU53440.1"/>
    </source>
</evidence>
<reference evidence="5 6" key="1">
    <citation type="journal article" date="2009" name="Stand. Genomic Sci.">
        <title>Complete genome sequence of Acidimicrobium ferrooxidans type strain (ICP).</title>
        <authorList>
            <person name="Clum A."/>
            <person name="Nolan M."/>
            <person name="Lang E."/>
            <person name="Glavina Del Rio T."/>
            <person name="Tice H."/>
            <person name="Copeland A."/>
            <person name="Cheng J.F."/>
            <person name="Lucas S."/>
            <person name="Chen F."/>
            <person name="Bruce D."/>
            <person name="Goodwin L."/>
            <person name="Pitluck S."/>
            <person name="Ivanova N."/>
            <person name="Mavrommatis K."/>
            <person name="Mikhailova N."/>
            <person name="Pati A."/>
            <person name="Chen A."/>
            <person name="Palaniappan K."/>
            <person name="Goker M."/>
            <person name="Spring S."/>
            <person name="Land M."/>
            <person name="Hauser L."/>
            <person name="Chang Y.J."/>
            <person name="Jeffries C.C."/>
            <person name="Chain P."/>
            <person name="Bristow J."/>
            <person name="Eisen J.A."/>
            <person name="Markowitz V."/>
            <person name="Hugenholtz P."/>
            <person name="Kyrpides N.C."/>
            <person name="Klenk H.P."/>
            <person name="Lapidus A."/>
        </authorList>
    </citation>
    <scope>NUCLEOTIDE SEQUENCE [LARGE SCALE GENOMIC DNA]</scope>
    <source>
        <strain evidence="6">DSM 10331 / JCM 15462 / NBRC 103882 / ICP</strain>
    </source>
</reference>
<protein>
    <submittedName>
        <fullName evidence="5">Peptidase U62 modulator of DNA gyrase</fullName>
    </submittedName>
</protein>
<proteinExistence type="inferred from homology"/>
<dbReference type="InterPro" id="IPR035068">
    <property type="entry name" value="TldD/PmbA_N"/>
</dbReference>
<accession>C7M346</accession>
<evidence type="ECO:0000259" key="2">
    <source>
        <dbReference type="Pfam" id="PF01523"/>
    </source>
</evidence>
<keyword evidence="6" id="KW-1185">Reference proteome</keyword>
<dbReference type="Pfam" id="PF19290">
    <property type="entry name" value="PmbA_TldD_2nd"/>
    <property type="match status" value="1"/>
</dbReference>
<dbReference type="STRING" id="525909.Afer_0473"/>
<dbReference type="InterPro" id="IPR045570">
    <property type="entry name" value="Metalloprtase-TldD/E_cen_dom"/>
</dbReference>
<dbReference type="SUPFAM" id="SSF111283">
    <property type="entry name" value="Putative modulator of DNA gyrase, PmbA/TldD"/>
    <property type="match status" value="1"/>
</dbReference>
<dbReference type="EMBL" id="CP001631">
    <property type="protein sequence ID" value="ACU53440.1"/>
    <property type="molecule type" value="Genomic_DNA"/>
</dbReference>
<feature type="domain" description="Metalloprotease TldD/E N-terminal" evidence="2">
    <location>
        <begin position="21"/>
        <end position="85"/>
    </location>
</feature>
<feature type="domain" description="Metalloprotease TldD/E central" evidence="4">
    <location>
        <begin position="114"/>
        <end position="217"/>
    </location>
</feature>
<name>C7M346_ACIFD</name>
<evidence type="ECO:0000259" key="3">
    <source>
        <dbReference type="Pfam" id="PF19289"/>
    </source>
</evidence>
<dbReference type="Gene3D" id="3.30.2290.10">
    <property type="entry name" value="PmbA/TldD superfamily"/>
    <property type="match status" value="1"/>
</dbReference>
<dbReference type="Proteomes" id="UP000000771">
    <property type="component" value="Chromosome"/>
</dbReference>
<dbReference type="InterPro" id="IPR045569">
    <property type="entry name" value="Metalloprtase-TldD/E_C"/>
</dbReference>
<dbReference type="OrthoDB" id="9803618at2"/>
<dbReference type="GO" id="GO:0008237">
    <property type="term" value="F:metallopeptidase activity"/>
    <property type="evidence" value="ECO:0007669"/>
    <property type="project" value="InterPro"/>
</dbReference>
<dbReference type="RefSeq" id="WP_015797939.1">
    <property type="nucleotide sequence ID" value="NC_013124.1"/>
</dbReference>
<dbReference type="InterPro" id="IPR036059">
    <property type="entry name" value="TldD/PmbA_sf"/>
</dbReference>
<dbReference type="InterPro" id="IPR047657">
    <property type="entry name" value="PmbA"/>
</dbReference>
<dbReference type="GO" id="GO:0005829">
    <property type="term" value="C:cytosol"/>
    <property type="evidence" value="ECO:0007669"/>
    <property type="project" value="TreeGrafter"/>
</dbReference>
<comment type="similarity">
    <text evidence="1">Belongs to the peptidase U62 family.</text>
</comment>
<sequence>MAELLEQALALVDDRRAGEEVEVVVGRSRQVEVVGFHGAVESLTQAEEVTIGVRVLVAGRIGFATVDALDPAAARDALWRARENAELVEADPDAVFAVPDDVAPVVLELVDETLSAVSLDRKIATCLDLERACRAADPRICDVQSATYGELDGEVAIASSTGVATQVRSTRAWLFLQALAADGRGVLSTGFASSGARGFEGLDADRVAHEAASRALRGIDATKPVGREVQVRFEPRCAQTLLGLWAGALSGLALARRRSMFVDRLGERVAPSWFSLVDDPTDGRSLGATPVDGEGLATRPHRLIEGGVAAEALYDAYAARLAGRQSNAAALRAVGGLPAPGARAVRVEAPRRPVAELDAAGDVLVVRSLSGVHSGTSLISGDFSVGIEGELVGPNGAQPVREATISGNLQRMLLDLAGVGDDEVELPSGTRAASLLVGSMTLAGR</sequence>
<dbReference type="GO" id="GO:0006508">
    <property type="term" value="P:proteolysis"/>
    <property type="evidence" value="ECO:0007669"/>
    <property type="project" value="InterPro"/>
</dbReference>
<organism evidence="5 6">
    <name type="scientific">Acidimicrobium ferrooxidans (strain DSM 10331 / JCM 15462 / NBRC 103882 / ICP)</name>
    <dbReference type="NCBI Taxonomy" id="525909"/>
    <lineage>
        <taxon>Bacteria</taxon>
        <taxon>Bacillati</taxon>
        <taxon>Actinomycetota</taxon>
        <taxon>Acidimicrobiia</taxon>
        <taxon>Acidimicrobiales</taxon>
        <taxon>Acidimicrobiaceae</taxon>
        <taxon>Acidimicrobium</taxon>
    </lineage>
</organism>
<dbReference type="Pfam" id="PF19289">
    <property type="entry name" value="PmbA_TldD_3rd"/>
    <property type="match status" value="1"/>
</dbReference>
<feature type="domain" description="Metalloprotease TldD/E C-terminal" evidence="3">
    <location>
        <begin position="228"/>
        <end position="444"/>
    </location>
</feature>
<evidence type="ECO:0000259" key="4">
    <source>
        <dbReference type="Pfam" id="PF19290"/>
    </source>
</evidence>
<dbReference type="KEGG" id="afo:Afer_0473"/>
<gene>
    <name evidence="5" type="ordered locus">Afer_0473</name>
</gene>